<dbReference type="STRING" id="158441.A0A226EWT7"/>
<evidence type="ECO:0000256" key="2">
    <source>
        <dbReference type="SAM" id="MobiDB-lite"/>
    </source>
</evidence>
<feature type="compositionally biased region" description="Polar residues" evidence="2">
    <location>
        <begin position="1411"/>
        <end position="1421"/>
    </location>
</feature>
<keyword evidence="1" id="KW-0245">EGF-like domain</keyword>
<keyword evidence="5" id="KW-1185">Reference proteome</keyword>
<dbReference type="PANTHER" id="PTHR22963">
    <property type="entry name" value="ENDOGLIN-RELATED"/>
    <property type="match status" value="1"/>
</dbReference>
<feature type="domain" description="EGF-like" evidence="3">
    <location>
        <begin position="342"/>
        <end position="381"/>
    </location>
</feature>
<feature type="domain" description="EGF-like" evidence="3">
    <location>
        <begin position="392"/>
        <end position="430"/>
    </location>
</feature>
<dbReference type="PROSITE" id="PS50026">
    <property type="entry name" value="EGF_3"/>
    <property type="match status" value="2"/>
</dbReference>
<evidence type="ECO:0000313" key="5">
    <source>
        <dbReference type="Proteomes" id="UP000198287"/>
    </source>
</evidence>
<evidence type="ECO:0000313" key="4">
    <source>
        <dbReference type="EMBL" id="OXA62125.1"/>
    </source>
</evidence>
<dbReference type="PROSITE" id="PS01186">
    <property type="entry name" value="EGF_2"/>
    <property type="match status" value="2"/>
</dbReference>
<protein>
    <submittedName>
        <fullName evidence="4">Nidogen-1</fullName>
    </submittedName>
</protein>
<reference evidence="4 5" key="1">
    <citation type="submission" date="2015-12" db="EMBL/GenBank/DDBJ databases">
        <title>The genome of Folsomia candida.</title>
        <authorList>
            <person name="Faddeeva A."/>
            <person name="Derks M.F."/>
            <person name="Anvar Y."/>
            <person name="Smit S."/>
            <person name="Van Straalen N."/>
            <person name="Roelofs D."/>
        </authorList>
    </citation>
    <scope>NUCLEOTIDE SEQUENCE [LARGE SCALE GENOMIC DNA]</scope>
    <source>
        <strain evidence="4 5">VU population</strain>
        <tissue evidence="4">Whole body</tissue>
    </source>
</reference>
<dbReference type="PANTHER" id="PTHR22963:SF39">
    <property type="entry name" value="DUMPY"/>
    <property type="match status" value="1"/>
</dbReference>
<comment type="caution">
    <text evidence="4">The sequence shown here is derived from an EMBL/GenBank/DDBJ whole genome shotgun (WGS) entry which is preliminary data.</text>
</comment>
<feature type="region of interest" description="Disordered" evidence="2">
    <location>
        <begin position="1408"/>
        <end position="1433"/>
    </location>
</feature>
<sequence length="1559" mass="172510">MGSFVGLRTSEILTPTSSSVSTICQLGFHKFTRLDHVVAVFFIDHKLYHIDSTTKLEAGEEEHVVDKLPNSNIVVGEDIQPNSKLIFECDARYPVQWVYQGDGMPEYSTNTTQTQNSGGITRPDNLFAASISLGFRRPISNHDSGRYTCRSLQNPDLSVFYNLYVSDGKLFLNPEGEIIYFKKTDATVRIPCSVSNPKAAVSLQKSINGLVTCPLNDSITYDSSKGFELKVSNHFDPVGTYVCTAGFNNTYHVVRYTLIRENEPISIQIKETCSRNSDCQPSHACIQNKNGGYTCTSPCGSVCGRNTQCDVTNHIPRCHCLPGHTGDPYHACYVKVKPESIEKDPCTPTPCGLNTVCERHGGVARCVCAPGFQGDPYVRCHSHYQQQQVQQQLDPCHPNPCGANSVCNQRNGFTSCSCRPGYYGQPPYCRAECEVNSHCPSDRACVLGRCKNPCEGACVHFRRTECRVINRSPVCATINCAPGYFGRDCLSVYTKQDGQIKIHERVGAAASTTTSDPITPCSPFPCGLNAECVVKKVNNTVLNVTSEIALCQCPPNLTGNSDIECYPIDEQVGSSESNEDSDEESDKPTIVTTEKTTTPKSTNISYQCTPECGINAKCVEGKNSCTCPAKFQGNPYIKCYPISCTTDDNCDNINASCISGKCVEQGLPLDTMNITTTKQCGVNAIHVLADGKSTCICPTNYTGIATIACHPITKDSESIAVTTTAATTTRTIGKTPLESEPVHNKVQVCNNCGKNAKCVSRENNSTICECIRPFEGNPEIGCTLKCKEDSDCPRSIDYLCHKTSSQCVHPCDPDFQVDFVECGRNAVCKVKDNVPMCYCPENFPFGSPNVHCKENATMSDNRMPNRTCIDEKRFQCGPNSVCKRFHDDERCVCAPGHFGDPTTSLGCKLGLQCLKNSQCNTDEECANGKCFNLCRHRNICGPLAGCRAENHKTTCICHIGTVMNPKGECEPAKGALAERLLFFRSFEDVQFEGISSLSPLWDSVTTNVYQEYDVQEGDDILTVRVNMGEYSSTDLVVGEDIRRDARLILTCIAHHGPAEWVYSGDGNPNYIRNTTTENIGSDGKRLPMEETNGAAKRYIATLTLGQTGITTTKDTGRYNCLTASPETGMKYKTISAYYHVYVPAKQKLFIRKPEDVYYDLNKSAARIPCGVTNPKASVTLQKFVQGNLEFIPNESMLYHPISGYYPKNDIRGTYLCTAAFNNTFDFVYFTLAASTDQNTKKFGKRPSKKPFGYVKPEDLEWLMYPSNTRSTIKTTKRPKPSPTSSVKTPYVPFHLRYSTTTYGPFQTFYTVQTTTPKSPYNKYKTRPTVKTNPFNSEKYPSELFNLRPVTKGPYSQEIDDQQQDVGLPFPEDLISYRPVLNNFKNTRPSHTANQTAFQIFNSKKPTPPIVVQTTPRTMQRNTRTTPRKYRPYTMPTTQMPIVIPESVICSQFTCGVNAVCFASMIYNRTTKELNAEPGCKCVENHLGNPYLNCYLPKVAMDPNLLLFNLSAFGRSPLLEEAIYSTSESESGSQTDSSGSNDEEHHTNNGKTTSVDIIDM</sequence>
<dbReference type="Pfam" id="PF21339">
    <property type="entry name" value="VEGFR-1-like_Ig-like"/>
    <property type="match status" value="1"/>
</dbReference>
<feature type="compositionally biased region" description="Low complexity" evidence="2">
    <location>
        <begin position="588"/>
        <end position="600"/>
    </location>
</feature>
<accession>A0A226EWT7</accession>
<evidence type="ECO:0000259" key="3">
    <source>
        <dbReference type="PROSITE" id="PS50026"/>
    </source>
</evidence>
<gene>
    <name evidence="4" type="ORF">Fcan01_01739</name>
</gene>
<dbReference type="EMBL" id="LNIX01000001">
    <property type="protein sequence ID" value="OXA62125.1"/>
    <property type="molecule type" value="Genomic_DNA"/>
</dbReference>
<dbReference type="OrthoDB" id="4405280at2759"/>
<name>A0A226EWT7_FOLCA</name>
<dbReference type="SMART" id="SM00181">
    <property type="entry name" value="EGF"/>
    <property type="match status" value="12"/>
</dbReference>
<dbReference type="Gene3D" id="2.60.40.10">
    <property type="entry name" value="Immunoglobulins"/>
    <property type="match status" value="2"/>
</dbReference>
<evidence type="ECO:0000256" key="1">
    <source>
        <dbReference type="PROSITE-ProRule" id="PRU00076"/>
    </source>
</evidence>
<feature type="compositionally biased region" description="Polar residues" evidence="2">
    <location>
        <begin position="1548"/>
        <end position="1559"/>
    </location>
</feature>
<dbReference type="Proteomes" id="UP000198287">
    <property type="component" value="Unassembled WGS sequence"/>
</dbReference>
<feature type="compositionally biased region" description="Low complexity" evidence="2">
    <location>
        <begin position="1524"/>
        <end position="1539"/>
    </location>
</feature>
<comment type="caution">
    <text evidence="1">Lacks conserved residue(s) required for the propagation of feature annotation.</text>
</comment>
<feature type="region of interest" description="Disordered" evidence="2">
    <location>
        <begin position="572"/>
        <end position="600"/>
    </location>
</feature>
<feature type="region of interest" description="Disordered" evidence="2">
    <location>
        <begin position="1523"/>
        <end position="1559"/>
    </location>
</feature>
<organism evidence="4 5">
    <name type="scientific">Folsomia candida</name>
    <name type="common">Springtail</name>
    <dbReference type="NCBI Taxonomy" id="158441"/>
    <lineage>
        <taxon>Eukaryota</taxon>
        <taxon>Metazoa</taxon>
        <taxon>Ecdysozoa</taxon>
        <taxon>Arthropoda</taxon>
        <taxon>Hexapoda</taxon>
        <taxon>Collembola</taxon>
        <taxon>Entomobryomorpha</taxon>
        <taxon>Isotomoidea</taxon>
        <taxon>Isotomidae</taxon>
        <taxon>Proisotominae</taxon>
        <taxon>Folsomia</taxon>
    </lineage>
</organism>
<proteinExistence type="predicted"/>
<dbReference type="InterPro" id="IPR000742">
    <property type="entry name" value="EGF"/>
</dbReference>
<dbReference type="InterPro" id="IPR013783">
    <property type="entry name" value="Ig-like_fold"/>
</dbReference>